<reference evidence="3" key="1">
    <citation type="journal article" date="2021" name="Nat. Commun.">
        <title>Genomic analyses provide insights into spinach domestication and the genetic basis of agronomic traits.</title>
        <authorList>
            <person name="Cai X."/>
            <person name="Sun X."/>
            <person name="Xu C."/>
            <person name="Sun H."/>
            <person name="Wang X."/>
            <person name="Ge C."/>
            <person name="Zhang Z."/>
            <person name="Wang Q."/>
            <person name="Fei Z."/>
            <person name="Jiao C."/>
            <person name="Wang Q."/>
        </authorList>
    </citation>
    <scope>NUCLEOTIDE SEQUENCE [LARGE SCALE GENOMIC DNA]</scope>
    <source>
        <strain evidence="3">cv. Varoflay</strain>
    </source>
</reference>
<sequence>MIMGYSDGGCDPVLSSFEGHERDNNSGGGGGGGGGGGHASDSDTNSELNNDNVTAPPAAKRLKTTATISQAISLLFELLPPPKIKLKLRGAERLISIMGTPQPANNSKAINFSALSLQIGSWKFNAMRDGDLVVKCFFKAKKMAWEVCLFDGIGPKRKAKIEFDSSNIQDMDIFVPENSPGYLRIKMKGSPSFFFEVDPQPRKHTKWQATTEDFTDNQASQASSVHVVKCKAGVLEKNYVKLKTAYPVKKFRELPLPTLNQADTEEHPPNDIGIEDYLEKYDDSLDVFNFDDPFDVFNIDDPLGPITPELYDNLGQLVSNESPASGISLPVDDLDNTNQGTGDVNPATLRSETSVGNQHKTGLLEDMIAGFVPHCL</sequence>
<dbReference type="RefSeq" id="XP_056683730.1">
    <property type="nucleotide sequence ID" value="XM_056827752.1"/>
</dbReference>
<reference evidence="4" key="2">
    <citation type="submission" date="2025-08" db="UniProtKB">
        <authorList>
            <consortium name="RefSeq"/>
        </authorList>
    </citation>
    <scope>IDENTIFICATION</scope>
    <source>
        <tissue evidence="4">Leaf</tissue>
    </source>
</reference>
<dbReference type="Proteomes" id="UP000813463">
    <property type="component" value="Chromosome 4"/>
</dbReference>
<feature type="region of interest" description="Disordered" evidence="1">
    <location>
        <begin position="1"/>
        <end position="58"/>
    </location>
</feature>
<dbReference type="GeneID" id="130460094"/>
<accession>A0ABM3QK38</accession>
<dbReference type="PANTHER" id="PTHR33494">
    <property type="entry name" value="OS02G0793800 PROTEIN"/>
    <property type="match status" value="1"/>
</dbReference>
<keyword evidence="3" id="KW-1185">Reference proteome</keyword>
<evidence type="ECO:0000256" key="1">
    <source>
        <dbReference type="SAM" id="MobiDB-lite"/>
    </source>
</evidence>
<feature type="compositionally biased region" description="Gly residues" evidence="1">
    <location>
        <begin position="26"/>
        <end position="38"/>
    </location>
</feature>
<feature type="compositionally biased region" description="Polar residues" evidence="1">
    <location>
        <begin position="336"/>
        <end position="357"/>
    </location>
</feature>
<gene>
    <name evidence="4" type="primary">LOC130460094</name>
</gene>
<evidence type="ECO:0000259" key="2">
    <source>
        <dbReference type="Pfam" id="PF24818"/>
    </source>
</evidence>
<name>A0ABM3QK38_SPIOL</name>
<dbReference type="PANTHER" id="PTHR33494:SF1">
    <property type="entry name" value="C2H2-TYPE DOMAIN-CONTAINING PROTEIN-RELATED"/>
    <property type="match status" value="1"/>
</dbReference>
<feature type="domain" description="TRF2/HOY1 PH-like" evidence="2">
    <location>
        <begin position="111"/>
        <end position="236"/>
    </location>
</feature>
<organism evidence="3 4">
    <name type="scientific">Spinacia oleracea</name>
    <name type="common">Spinach</name>
    <dbReference type="NCBI Taxonomy" id="3562"/>
    <lineage>
        <taxon>Eukaryota</taxon>
        <taxon>Viridiplantae</taxon>
        <taxon>Streptophyta</taxon>
        <taxon>Embryophyta</taxon>
        <taxon>Tracheophyta</taxon>
        <taxon>Spermatophyta</taxon>
        <taxon>Magnoliopsida</taxon>
        <taxon>eudicotyledons</taxon>
        <taxon>Gunneridae</taxon>
        <taxon>Pentapetalae</taxon>
        <taxon>Caryophyllales</taxon>
        <taxon>Chenopodiaceae</taxon>
        <taxon>Chenopodioideae</taxon>
        <taxon>Anserineae</taxon>
        <taxon>Spinacia</taxon>
    </lineage>
</organism>
<feature type="region of interest" description="Disordered" evidence="1">
    <location>
        <begin position="328"/>
        <end position="357"/>
    </location>
</feature>
<protein>
    <submittedName>
        <fullName evidence="4">Uncharacterized protein isoform X1</fullName>
    </submittedName>
</protein>
<dbReference type="Pfam" id="PF24818">
    <property type="entry name" value="PH_TRF2_HOY1"/>
    <property type="match status" value="1"/>
</dbReference>
<proteinExistence type="predicted"/>
<dbReference type="InterPro" id="IPR057939">
    <property type="entry name" value="TRF2_HOY1_PH"/>
</dbReference>
<feature type="compositionally biased region" description="Polar residues" evidence="1">
    <location>
        <begin position="42"/>
        <end position="53"/>
    </location>
</feature>
<evidence type="ECO:0000313" key="4">
    <source>
        <dbReference type="RefSeq" id="XP_056683730.1"/>
    </source>
</evidence>
<evidence type="ECO:0000313" key="3">
    <source>
        <dbReference type="Proteomes" id="UP000813463"/>
    </source>
</evidence>